<sequence>MSCVGLVFERLKKGKNEHAIHFVLVTSCKVTLMIAQKGKKIEEKTFFCLVCGNPKKRIPKS</sequence>
<accession>A0A1J1ILE2</accession>
<dbReference type="Proteomes" id="UP000183832">
    <property type="component" value="Unassembled WGS sequence"/>
</dbReference>
<keyword evidence="2" id="KW-1185">Reference proteome</keyword>
<protein>
    <submittedName>
        <fullName evidence="1">CLUMA_CG014833, isoform A</fullName>
    </submittedName>
</protein>
<evidence type="ECO:0000313" key="1">
    <source>
        <dbReference type="EMBL" id="CRL00976.1"/>
    </source>
</evidence>
<evidence type="ECO:0000313" key="2">
    <source>
        <dbReference type="Proteomes" id="UP000183832"/>
    </source>
</evidence>
<gene>
    <name evidence="1" type="ORF">CLUMA_CG014833</name>
</gene>
<name>A0A1J1ILE2_9DIPT</name>
<dbReference type="EMBL" id="CVRI01000055">
    <property type="protein sequence ID" value="CRL00976.1"/>
    <property type="molecule type" value="Genomic_DNA"/>
</dbReference>
<dbReference type="AlphaFoldDB" id="A0A1J1ILE2"/>
<organism evidence="1 2">
    <name type="scientific">Clunio marinus</name>
    <dbReference type="NCBI Taxonomy" id="568069"/>
    <lineage>
        <taxon>Eukaryota</taxon>
        <taxon>Metazoa</taxon>
        <taxon>Ecdysozoa</taxon>
        <taxon>Arthropoda</taxon>
        <taxon>Hexapoda</taxon>
        <taxon>Insecta</taxon>
        <taxon>Pterygota</taxon>
        <taxon>Neoptera</taxon>
        <taxon>Endopterygota</taxon>
        <taxon>Diptera</taxon>
        <taxon>Nematocera</taxon>
        <taxon>Chironomoidea</taxon>
        <taxon>Chironomidae</taxon>
        <taxon>Clunio</taxon>
    </lineage>
</organism>
<proteinExistence type="predicted"/>
<reference evidence="1 2" key="1">
    <citation type="submission" date="2015-04" db="EMBL/GenBank/DDBJ databases">
        <authorList>
            <person name="Syromyatnikov M.Y."/>
            <person name="Popov V.N."/>
        </authorList>
    </citation>
    <scope>NUCLEOTIDE SEQUENCE [LARGE SCALE GENOMIC DNA]</scope>
</reference>